<dbReference type="Proteomes" id="UP000199202">
    <property type="component" value="Unassembled WGS sequence"/>
</dbReference>
<name>A0A1G9HYU4_9ACTN</name>
<gene>
    <name evidence="2" type="ORF">SAMN05421869_12324</name>
</gene>
<protein>
    <submittedName>
        <fullName evidence="2">Uncharacterized protein</fullName>
    </submittedName>
</protein>
<dbReference type="STRING" id="633440.SAMN05421869_12324"/>
<dbReference type="EMBL" id="FNDJ01000023">
    <property type="protein sequence ID" value="SDL17995.1"/>
    <property type="molecule type" value="Genomic_DNA"/>
</dbReference>
<evidence type="ECO:0000313" key="2">
    <source>
        <dbReference type="EMBL" id="SDL17995.1"/>
    </source>
</evidence>
<evidence type="ECO:0000313" key="3">
    <source>
        <dbReference type="Proteomes" id="UP000199202"/>
    </source>
</evidence>
<sequence length="58" mass="6180">MPREWQFKARTGRTQTGGAKKGVSRMPSATAYVIGHPKAVKTALLAADASMDVFNAMA</sequence>
<organism evidence="2 3">
    <name type="scientific">Nonomuraea jiangxiensis</name>
    <dbReference type="NCBI Taxonomy" id="633440"/>
    <lineage>
        <taxon>Bacteria</taxon>
        <taxon>Bacillati</taxon>
        <taxon>Actinomycetota</taxon>
        <taxon>Actinomycetes</taxon>
        <taxon>Streptosporangiales</taxon>
        <taxon>Streptosporangiaceae</taxon>
        <taxon>Nonomuraea</taxon>
    </lineage>
</organism>
<dbReference type="AlphaFoldDB" id="A0A1G9HYU4"/>
<feature type="region of interest" description="Disordered" evidence="1">
    <location>
        <begin position="1"/>
        <end position="23"/>
    </location>
</feature>
<keyword evidence="3" id="KW-1185">Reference proteome</keyword>
<evidence type="ECO:0000256" key="1">
    <source>
        <dbReference type="SAM" id="MobiDB-lite"/>
    </source>
</evidence>
<reference evidence="2 3" key="1">
    <citation type="submission" date="2016-10" db="EMBL/GenBank/DDBJ databases">
        <authorList>
            <person name="de Groot N.N."/>
        </authorList>
    </citation>
    <scope>NUCLEOTIDE SEQUENCE [LARGE SCALE GENOMIC DNA]</scope>
    <source>
        <strain evidence="2 3">CGMCC 4.6533</strain>
    </source>
</reference>
<accession>A0A1G9HYU4</accession>
<proteinExistence type="predicted"/>